<keyword evidence="2" id="KW-1185">Reference proteome</keyword>
<reference evidence="1" key="1">
    <citation type="submission" date="2022-10" db="EMBL/GenBank/DDBJ databases">
        <title>Complete Genome of Trichothecium roseum strain YXFP-22015, a Plant Pathogen Isolated from Citrus.</title>
        <authorList>
            <person name="Wang Y."/>
            <person name="Zhu L."/>
        </authorList>
    </citation>
    <scope>NUCLEOTIDE SEQUENCE</scope>
    <source>
        <strain evidence="1">YXFP-22015</strain>
    </source>
</reference>
<sequence length="496" mass="52794">MPAPGDQHQAFTNPFEEARPKISEWTAKQIATISSKLDKQLGPEYISARAGPGGSKVHYLTAEKCISLANEVFGFNGWSSSIQNIQVDFADENPQTQRVSIGLSVIVRVTLRDGTYHEDIGYGSIENAKGKAMAFEKAKKEGTTDGLKRALRSFGNVLGNCIYDQDYVKQVVRIKAQPVKKFDQNNLHRHPTFVKPDVKEEPAATAAAAVALPAVAAAQKLDVMDSFEDLLGEFDEADLCVPDDGHPDEIVISAPVQAPERPASNPRVQPPQQPQQPNRAPSAPPQNRPPHTPNNQQAQRPPPAGGYVPQNRPASVQPQQPAQAAPPPGTESVGFFSAKAINQIPESSISGTVLAPQAQQMFNPKAESPSIRKTPGIDHTSSRPLLRTGEHAPPSASQSEAPSRGNSSSFTPVRPSIGAPRGNAANPALDYTRRVGAPAGSGSPLGNRSSFKQPTMTKRPPPGDSNGARHPLADVPANTGMNAAGAGLEAKRQKMG</sequence>
<proteinExistence type="predicted"/>
<name>A0ACC0V100_9HYPO</name>
<protein>
    <submittedName>
        <fullName evidence="1">Uncharacterized protein</fullName>
    </submittedName>
</protein>
<dbReference type="EMBL" id="CM047943">
    <property type="protein sequence ID" value="KAI9899957.1"/>
    <property type="molecule type" value="Genomic_DNA"/>
</dbReference>
<organism evidence="1 2">
    <name type="scientific">Trichothecium roseum</name>
    <dbReference type="NCBI Taxonomy" id="47278"/>
    <lineage>
        <taxon>Eukaryota</taxon>
        <taxon>Fungi</taxon>
        <taxon>Dikarya</taxon>
        <taxon>Ascomycota</taxon>
        <taxon>Pezizomycotina</taxon>
        <taxon>Sordariomycetes</taxon>
        <taxon>Hypocreomycetidae</taxon>
        <taxon>Hypocreales</taxon>
        <taxon>Hypocreales incertae sedis</taxon>
        <taxon>Trichothecium</taxon>
    </lineage>
</organism>
<accession>A0ACC0V100</accession>
<evidence type="ECO:0000313" key="2">
    <source>
        <dbReference type="Proteomes" id="UP001163324"/>
    </source>
</evidence>
<evidence type="ECO:0000313" key="1">
    <source>
        <dbReference type="EMBL" id="KAI9899957.1"/>
    </source>
</evidence>
<gene>
    <name evidence="1" type="ORF">N3K66_004219</name>
</gene>
<dbReference type="Proteomes" id="UP001163324">
    <property type="component" value="Chromosome 4"/>
</dbReference>
<comment type="caution">
    <text evidence="1">The sequence shown here is derived from an EMBL/GenBank/DDBJ whole genome shotgun (WGS) entry which is preliminary data.</text>
</comment>